<feature type="transmembrane region" description="Helical" evidence="6">
    <location>
        <begin position="258"/>
        <end position="279"/>
    </location>
</feature>
<keyword evidence="3 6" id="KW-0812">Transmembrane</keyword>
<dbReference type="EMBL" id="CP089982">
    <property type="protein sequence ID" value="WXA98234.1"/>
    <property type="molecule type" value="Genomic_DNA"/>
</dbReference>
<feature type="transmembrane region" description="Helical" evidence="6">
    <location>
        <begin position="16"/>
        <end position="34"/>
    </location>
</feature>
<feature type="transmembrane region" description="Helical" evidence="6">
    <location>
        <begin position="165"/>
        <end position="185"/>
    </location>
</feature>
<comment type="subcellular location">
    <subcellularLocation>
        <location evidence="1">Cell membrane</location>
        <topology evidence="1">Multi-pass membrane protein</topology>
    </subcellularLocation>
</comment>
<dbReference type="Pfam" id="PF03706">
    <property type="entry name" value="LPG_synthase_TM"/>
    <property type="match status" value="1"/>
</dbReference>
<evidence type="ECO:0000256" key="1">
    <source>
        <dbReference type="ARBA" id="ARBA00004651"/>
    </source>
</evidence>
<accession>A0ABZ2KI49</accession>
<protein>
    <submittedName>
        <fullName evidence="7">Flippase-like domain-containing protein</fullName>
    </submittedName>
</protein>
<feature type="transmembrane region" description="Helical" evidence="6">
    <location>
        <begin position="91"/>
        <end position="108"/>
    </location>
</feature>
<dbReference type="InterPro" id="IPR022791">
    <property type="entry name" value="L-PG_synthase/AglD"/>
</dbReference>
<dbReference type="NCBIfam" id="TIGR00374">
    <property type="entry name" value="flippase-like domain"/>
    <property type="match status" value="1"/>
</dbReference>
<keyword evidence="8" id="KW-1185">Reference proteome</keyword>
<dbReference type="RefSeq" id="WP_394848846.1">
    <property type="nucleotide sequence ID" value="NZ_CP089982.1"/>
</dbReference>
<evidence type="ECO:0000313" key="8">
    <source>
        <dbReference type="Proteomes" id="UP001379533"/>
    </source>
</evidence>
<evidence type="ECO:0000256" key="3">
    <source>
        <dbReference type="ARBA" id="ARBA00022692"/>
    </source>
</evidence>
<dbReference type="PANTHER" id="PTHR39087">
    <property type="entry name" value="UPF0104 MEMBRANE PROTEIN MJ1595"/>
    <property type="match status" value="1"/>
</dbReference>
<gene>
    <name evidence="7" type="ORF">LZC95_15500</name>
</gene>
<evidence type="ECO:0000313" key="7">
    <source>
        <dbReference type="EMBL" id="WXA98234.1"/>
    </source>
</evidence>
<feature type="transmembrane region" description="Helical" evidence="6">
    <location>
        <begin position="229"/>
        <end position="251"/>
    </location>
</feature>
<feature type="transmembrane region" description="Helical" evidence="6">
    <location>
        <begin position="54"/>
        <end position="70"/>
    </location>
</feature>
<organism evidence="7 8">
    <name type="scientific">Pendulispora brunnea</name>
    <dbReference type="NCBI Taxonomy" id="2905690"/>
    <lineage>
        <taxon>Bacteria</taxon>
        <taxon>Pseudomonadati</taxon>
        <taxon>Myxococcota</taxon>
        <taxon>Myxococcia</taxon>
        <taxon>Myxococcales</taxon>
        <taxon>Sorangiineae</taxon>
        <taxon>Pendulisporaceae</taxon>
        <taxon>Pendulispora</taxon>
    </lineage>
</organism>
<keyword evidence="2" id="KW-1003">Cell membrane</keyword>
<sequence length="342" mass="36570">MHTDTHVKSAGISRKWLRPVVAIVGYAVIAYLAFRAMDRTRMAEGFALLRPQHLVLLLGIALLHIAGRAFRYHRLLLRARPHATYRWADGFLIFLIGLSTSAVTPARVGDLVKAKLVRPFGIGTSSGVGLVMIERVLDLLVMCLTIVGMGMVLSDRPASGAWSRTAALLLVVLILGPVAIGHHPIRGWGIRVAARALRAVRPSLASKVETTSGELFGVWDTVFASPATFAVYVASSCAVWALDFCKLWLVVRMLGGQASLAVCFFIYPVSLLAGVLTLLPFSEGVVGVTGVALLSSIGQVDSSTAILAVAFDRSVSSIPPLVLAGAFALASRRRAQHGSLRE</sequence>
<name>A0ABZ2KI49_9BACT</name>
<evidence type="ECO:0000256" key="4">
    <source>
        <dbReference type="ARBA" id="ARBA00022989"/>
    </source>
</evidence>
<keyword evidence="5 6" id="KW-0472">Membrane</keyword>
<evidence type="ECO:0000256" key="6">
    <source>
        <dbReference type="SAM" id="Phobius"/>
    </source>
</evidence>
<proteinExistence type="predicted"/>
<dbReference type="PANTHER" id="PTHR39087:SF2">
    <property type="entry name" value="UPF0104 MEMBRANE PROTEIN MJ1595"/>
    <property type="match status" value="1"/>
</dbReference>
<keyword evidence="4 6" id="KW-1133">Transmembrane helix</keyword>
<dbReference type="Proteomes" id="UP001379533">
    <property type="component" value="Chromosome"/>
</dbReference>
<evidence type="ECO:0000256" key="5">
    <source>
        <dbReference type="ARBA" id="ARBA00023136"/>
    </source>
</evidence>
<reference evidence="7 8" key="1">
    <citation type="submission" date="2021-12" db="EMBL/GenBank/DDBJ databases">
        <title>Discovery of the Pendulisporaceae a myxobacterial family with distinct sporulation behavior and unique specialized metabolism.</title>
        <authorList>
            <person name="Garcia R."/>
            <person name="Popoff A."/>
            <person name="Bader C.D."/>
            <person name="Loehr J."/>
            <person name="Walesch S."/>
            <person name="Walt C."/>
            <person name="Boldt J."/>
            <person name="Bunk B."/>
            <person name="Haeckl F.J.F.P.J."/>
            <person name="Gunesch A.P."/>
            <person name="Birkelbach J."/>
            <person name="Nuebel U."/>
            <person name="Pietschmann T."/>
            <person name="Bach T."/>
            <person name="Mueller R."/>
        </authorList>
    </citation>
    <scope>NUCLEOTIDE SEQUENCE [LARGE SCALE GENOMIC DNA]</scope>
    <source>
        <strain evidence="7 8">MSr12523</strain>
    </source>
</reference>
<feature type="transmembrane region" description="Helical" evidence="6">
    <location>
        <begin position="128"/>
        <end position="153"/>
    </location>
</feature>
<evidence type="ECO:0000256" key="2">
    <source>
        <dbReference type="ARBA" id="ARBA00022475"/>
    </source>
</evidence>